<organism evidence="10 11">
    <name type="scientific">Dipteronia dyeriana</name>
    <dbReference type="NCBI Taxonomy" id="168575"/>
    <lineage>
        <taxon>Eukaryota</taxon>
        <taxon>Viridiplantae</taxon>
        <taxon>Streptophyta</taxon>
        <taxon>Embryophyta</taxon>
        <taxon>Tracheophyta</taxon>
        <taxon>Spermatophyta</taxon>
        <taxon>Magnoliopsida</taxon>
        <taxon>eudicotyledons</taxon>
        <taxon>Gunneridae</taxon>
        <taxon>Pentapetalae</taxon>
        <taxon>rosids</taxon>
        <taxon>malvids</taxon>
        <taxon>Sapindales</taxon>
        <taxon>Sapindaceae</taxon>
        <taxon>Hippocastanoideae</taxon>
        <taxon>Acereae</taxon>
        <taxon>Dipteronia</taxon>
    </lineage>
</organism>
<feature type="transmembrane region" description="Helical" evidence="8">
    <location>
        <begin position="71"/>
        <end position="89"/>
    </location>
</feature>
<evidence type="ECO:0000256" key="7">
    <source>
        <dbReference type="ARBA" id="ARBA00023294"/>
    </source>
</evidence>
<keyword evidence="11" id="KW-1185">Reference proteome</keyword>
<dbReference type="InterPro" id="IPR014024">
    <property type="entry name" value="Auxin_eff_plant"/>
</dbReference>
<comment type="caution">
    <text evidence="10">The sequence shown here is derived from an EMBL/GenBank/DDBJ whole genome shotgun (WGS) entry which is preliminary data.</text>
</comment>
<feature type="transmembrane region" description="Helical" evidence="8">
    <location>
        <begin position="101"/>
        <end position="120"/>
    </location>
</feature>
<feature type="transmembrane region" description="Helical" evidence="8">
    <location>
        <begin position="543"/>
        <end position="562"/>
    </location>
</feature>
<comment type="subcellular location">
    <subcellularLocation>
        <location evidence="1">Endomembrane system</location>
        <topology evidence="1">Multi-pass membrane protein</topology>
    </subcellularLocation>
    <subcellularLocation>
        <location evidence="8">Membrane</location>
        <topology evidence="8">Multi-pass membrane protein</topology>
    </subcellularLocation>
</comment>
<keyword evidence="7 8" id="KW-0927">Auxin signaling pathway</keyword>
<dbReference type="GO" id="GO:0010329">
    <property type="term" value="F:auxin efflux transmembrane transporter activity"/>
    <property type="evidence" value="ECO:0007669"/>
    <property type="project" value="TreeGrafter"/>
</dbReference>
<dbReference type="GO" id="GO:0009926">
    <property type="term" value="P:auxin polar transport"/>
    <property type="evidence" value="ECO:0007669"/>
    <property type="project" value="TreeGrafter"/>
</dbReference>
<dbReference type="NCBIfam" id="TIGR00946">
    <property type="entry name" value="2a69"/>
    <property type="match status" value="1"/>
</dbReference>
<evidence type="ECO:0000256" key="2">
    <source>
        <dbReference type="ARBA" id="ARBA00009177"/>
    </source>
</evidence>
<evidence type="ECO:0000256" key="9">
    <source>
        <dbReference type="SAM" id="MobiDB-lite"/>
    </source>
</evidence>
<evidence type="ECO:0000256" key="8">
    <source>
        <dbReference type="RuleBase" id="RU362108"/>
    </source>
</evidence>
<dbReference type="GO" id="GO:0005886">
    <property type="term" value="C:plasma membrane"/>
    <property type="evidence" value="ECO:0007669"/>
    <property type="project" value="TreeGrafter"/>
</dbReference>
<comment type="similarity">
    <text evidence="2 8">Belongs to the auxin efflux carrier (TC 2.A.69.1) family.</text>
</comment>
<dbReference type="Pfam" id="PF03547">
    <property type="entry name" value="Mem_trans"/>
    <property type="match status" value="1"/>
</dbReference>
<evidence type="ECO:0000313" key="11">
    <source>
        <dbReference type="Proteomes" id="UP001280121"/>
    </source>
</evidence>
<feature type="transmembrane region" description="Helical" evidence="8">
    <location>
        <begin position="12"/>
        <end position="30"/>
    </location>
</feature>
<feature type="transmembrane region" description="Helical" evidence="8">
    <location>
        <begin position="132"/>
        <end position="152"/>
    </location>
</feature>
<dbReference type="InterPro" id="IPR004776">
    <property type="entry name" value="Mem_transp_PIN-like"/>
</dbReference>
<dbReference type="GO" id="GO:0009734">
    <property type="term" value="P:auxin-activated signaling pathway"/>
    <property type="evidence" value="ECO:0007669"/>
    <property type="project" value="UniProtKB-UniRule"/>
</dbReference>
<accession>A0AAD9WY00</accession>
<dbReference type="Proteomes" id="UP001280121">
    <property type="component" value="Unassembled WGS sequence"/>
</dbReference>
<sequence>MITGKDIYDVLAAIVPLYVAMILAYGSVRWWKIFTPDQCSGINRFVAVFAVPLLSFHFISSNNPYAMNYHFIAADSLQKVVILTALFFWQAFSKRGNLEWMITLFSLSTLPNTLVMGIPLLKAMYGDFSGSLMVQIVVLQSVIWYTLMLFMFEYRGAKLLITEQFPETAGSITSFRVDSDVVSLNGREPLQADAEIGDDGKLHVVVRRSSASSMVSSFNKSHGLNSLTSMTPRVSNLTGVEIYSVQSSREPTPRASSFNQNDFYAMFASKAPSPKHGYTNSFQGTATGIGDVYSLQSSKGATPRTSNFDEEMFKINANKKSRGGRSMSGELFNGSLVSSYPPPNPMFSGCTSSATGGVGPMRKKDSCSGGGIGSSALPGNKELHMFVWSSSASPVSEGNLRHAINRAASTDFGAVDSDKQHETTASKAMHELIENMSPAGRKVSRGERDDVEIEDGTSKFGASGSPFTCQKKMEIDQQGDGLNNKKHQMPPASVMTRLILIMVWRKLIRNPNTYSSLLGLTWSLVSFRWNIKMPSIVQGSISILSDAGLGMAMFSLGLFMALQPKIIACGKSVATFAMAVRFLTGPAVIAATSIAIGLRGVLLHIAIVQAALPQGIVPFVFAKEYNVHPDILSTGVIFGMLIALPITVLYYILLGL</sequence>
<dbReference type="EMBL" id="JANJYI010000006">
    <property type="protein sequence ID" value="KAK2646245.1"/>
    <property type="molecule type" value="Genomic_DNA"/>
</dbReference>
<gene>
    <name evidence="10" type="ORF">Ddye_021440</name>
</gene>
<feature type="transmembrane region" description="Helical" evidence="8">
    <location>
        <begin position="574"/>
        <end position="596"/>
    </location>
</feature>
<evidence type="ECO:0000256" key="5">
    <source>
        <dbReference type="ARBA" id="ARBA00022989"/>
    </source>
</evidence>
<comment type="function">
    <text evidence="8">May act as a component of the auxin efflux carrier.</text>
</comment>
<keyword evidence="6 8" id="KW-0472">Membrane</keyword>
<feature type="region of interest" description="Disordered" evidence="9">
    <location>
        <begin position="439"/>
        <end position="467"/>
    </location>
</feature>
<comment type="caution">
    <text evidence="8">Lacks conserved residue(s) required for the propagation of feature annotation.</text>
</comment>
<proteinExistence type="inferred from homology"/>
<dbReference type="InterPro" id="IPR051107">
    <property type="entry name" value="Auxin_Efflux_Carrier"/>
</dbReference>
<feature type="transmembrane region" description="Helical" evidence="8">
    <location>
        <begin position="634"/>
        <end position="653"/>
    </location>
</feature>
<keyword evidence="5 8" id="KW-1133">Transmembrane helix</keyword>
<protein>
    <recommendedName>
        <fullName evidence="8">Auxin efflux carrier component</fullName>
    </recommendedName>
</protein>
<evidence type="ECO:0000256" key="1">
    <source>
        <dbReference type="ARBA" id="ARBA00004127"/>
    </source>
</evidence>
<dbReference type="GO" id="GO:0005783">
    <property type="term" value="C:endoplasmic reticulum"/>
    <property type="evidence" value="ECO:0007669"/>
    <property type="project" value="TreeGrafter"/>
</dbReference>
<keyword evidence="4 8" id="KW-0812">Transmembrane</keyword>
<evidence type="ECO:0000313" key="10">
    <source>
        <dbReference type="EMBL" id="KAK2646245.1"/>
    </source>
</evidence>
<dbReference type="PANTHER" id="PTHR31752:SF4">
    <property type="entry name" value="AUXIN EFFLUX CARRIER COMPONENT 2"/>
    <property type="match status" value="1"/>
</dbReference>
<dbReference type="PANTHER" id="PTHR31752">
    <property type="entry name" value="AUXIN EFFLUX CARRIER COMPONENT 1B-RELATED"/>
    <property type="match status" value="1"/>
</dbReference>
<evidence type="ECO:0000256" key="6">
    <source>
        <dbReference type="ARBA" id="ARBA00023136"/>
    </source>
</evidence>
<keyword evidence="3 8" id="KW-0813">Transport</keyword>
<feature type="transmembrane region" description="Helical" evidence="8">
    <location>
        <begin position="602"/>
        <end position="622"/>
    </location>
</feature>
<feature type="transmembrane region" description="Helical" evidence="8">
    <location>
        <begin position="42"/>
        <end position="59"/>
    </location>
</feature>
<dbReference type="AlphaFoldDB" id="A0AAD9WY00"/>
<name>A0AAD9WY00_9ROSI</name>
<reference evidence="10" key="1">
    <citation type="journal article" date="2023" name="Plant J.">
        <title>Genome sequences and population genomics provide insights into the demographic history, inbreeding, and mutation load of two 'living fossil' tree species of Dipteronia.</title>
        <authorList>
            <person name="Feng Y."/>
            <person name="Comes H.P."/>
            <person name="Chen J."/>
            <person name="Zhu S."/>
            <person name="Lu R."/>
            <person name="Zhang X."/>
            <person name="Li P."/>
            <person name="Qiu J."/>
            <person name="Olsen K.M."/>
            <person name="Qiu Y."/>
        </authorList>
    </citation>
    <scope>NUCLEOTIDE SEQUENCE</scope>
    <source>
        <strain evidence="10">KIB01</strain>
    </source>
</reference>
<evidence type="ECO:0000256" key="3">
    <source>
        <dbReference type="ARBA" id="ARBA00022448"/>
    </source>
</evidence>
<evidence type="ECO:0000256" key="4">
    <source>
        <dbReference type="ARBA" id="ARBA00022692"/>
    </source>
</evidence>